<sequence length="217" mass="24740">MPKSSKITESDLLKACEAAQAQEKPNISKIAREYGVPCTTLRDRIKKGRQPRTARKPVNKALEGYQEEALIRWIVWMRDHYLPVTPKLLQEYANQALQRAGEARQVSRAWAYRFEKRLPEHLKLGPVKQKTDINMPNLSTPSPPPTAISSSSIDVSPPRTIQALKKNQAKLSKHADLLTPKLRRNLERIFEHNRIAAEHLAMANETISRILKVRDAN</sequence>
<accession>A0ABQ1AWG4</accession>
<feature type="region of interest" description="Disordered" evidence="2">
    <location>
        <begin position="131"/>
        <end position="155"/>
    </location>
</feature>
<dbReference type="SUPFAM" id="SSF46689">
    <property type="entry name" value="Homeodomain-like"/>
    <property type="match status" value="2"/>
</dbReference>
<keyword evidence="1" id="KW-0238">DNA-binding</keyword>
<protein>
    <recommendedName>
        <fullName evidence="3">HTH CENPB-type domain-containing protein</fullName>
    </recommendedName>
</protein>
<comment type="caution">
    <text evidence="4">The sequence shown here is derived from an EMBL/GenBank/DDBJ whole genome shotgun (WGS) entry which is preliminary data.</text>
</comment>
<keyword evidence="5" id="KW-1185">Reference proteome</keyword>
<dbReference type="Pfam" id="PF03221">
    <property type="entry name" value="HTH_Tnp_Tc5"/>
    <property type="match status" value="1"/>
</dbReference>
<organism evidence="4 5">
    <name type="scientific">Aspergillus udagawae</name>
    <dbReference type="NCBI Taxonomy" id="91492"/>
    <lineage>
        <taxon>Eukaryota</taxon>
        <taxon>Fungi</taxon>
        <taxon>Dikarya</taxon>
        <taxon>Ascomycota</taxon>
        <taxon>Pezizomycotina</taxon>
        <taxon>Eurotiomycetes</taxon>
        <taxon>Eurotiomycetidae</taxon>
        <taxon>Eurotiales</taxon>
        <taxon>Aspergillaceae</taxon>
        <taxon>Aspergillus</taxon>
        <taxon>Aspergillus subgen. Fumigati</taxon>
    </lineage>
</organism>
<gene>
    <name evidence="4" type="ORF">IFM53868_05799</name>
</gene>
<evidence type="ECO:0000256" key="1">
    <source>
        <dbReference type="ARBA" id="ARBA00023125"/>
    </source>
</evidence>
<reference evidence="4 5" key="1">
    <citation type="submission" date="2020-01" db="EMBL/GenBank/DDBJ databases">
        <title>Draft genome sequence of Aspergillus udagawae IFM 53868.</title>
        <authorList>
            <person name="Takahashi H."/>
            <person name="Yaguchi T."/>
        </authorList>
    </citation>
    <scope>NUCLEOTIDE SEQUENCE [LARGE SCALE GENOMIC DNA]</scope>
    <source>
        <strain evidence="4 5">IFM 53868</strain>
    </source>
</reference>
<feature type="domain" description="HTH CENPB-type" evidence="3">
    <location>
        <begin position="54"/>
        <end position="124"/>
    </location>
</feature>
<dbReference type="PROSITE" id="PS51253">
    <property type="entry name" value="HTH_CENPB"/>
    <property type="match status" value="1"/>
</dbReference>
<dbReference type="EMBL" id="BLKG01000060">
    <property type="protein sequence ID" value="GFF89324.1"/>
    <property type="molecule type" value="Genomic_DNA"/>
</dbReference>
<dbReference type="InterPro" id="IPR006600">
    <property type="entry name" value="HTH_CenpB_DNA-bd_dom"/>
</dbReference>
<proteinExistence type="predicted"/>
<evidence type="ECO:0000259" key="3">
    <source>
        <dbReference type="PROSITE" id="PS51253"/>
    </source>
</evidence>
<dbReference type="InterPro" id="IPR009057">
    <property type="entry name" value="Homeodomain-like_sf"/>
</dbReference>
<evidence type="ECO:0000256" key="2">
    <source>
        <dbReference type="SAM" id="MobiDB-lite"/>
    </source>
</evidence>
<evidence type="ECO:0000313" key="4">
    <source>
        <dbReference type="EMBL" id="GFF89324.1"/>
    </source>
</evidence>
<name>A0ABQ1AWG4_9EURO</name>
<dbReference type="Gene3D" id="1.10.10.60">
    <property type="entry name" value="Homeodomain-like"/>
    <property type="match status" value="2"/>
</dbReference>
<dbReference type="Proteomes" id="UP000465266">
    <property type="component" value="Unassembled WGS sequence"/>
</dbReference>
<evidence type="ECO:0000313" key="5">
    <source>
        <dbReference type="Proteomes" id="UP000465266"/>
    </source>
</evidence>